<comment type="caution">
    <text evidence="3">The sequence shown here is derived from an EMBL/GenBank/DDBJ whole genome shotgun (WGS) entry which is preliminary data.</text>
</comment>
<dbReference type="RefSeq" id="WP_235932566.1">
    <property type="nucleotide sequence ID" value="NZ_BIXY01000033.1"/>
</dbReference>
<dbReference type="InterPro" id="IPR043992">
    <property type="entry name" value="SLT_3"/>
</dbReference>
<proteinExistence type="predicted"/>
<evidence type="ECO:0000313" key="3">
    <source>
        <dbReference type="EMBL" id="GCF08914.1"/>
    </source>
</evidence>
<protein>
    <recommendedName>
        <fullName evidence="2">Transglycosylase SLT domain-containing protein</fullName>
    </recommendedName>
</protein>
<dbReference type="SUPFAM" id="SSF53955">
    <property type="entry name" value="Lysozyme-like"/>
    <property type="match status" value="1"/>
</dbReference>
<feature type="signal peptide" evidence="1">
    <location>
        <begin position="1"/>
        <end position="44"/>
    </location>
</feature>
<dbReference type="Gene3D" id="1.10.530.10">
    <property type="match status" value="1"/>
</dbReference>
<evidence type="ECO:0000256" key="1">
    <source>
        <dbReference type="SAM" id="SignalP"/>
    </source>
</evidence>
<sequence length="141" mass="15443">MNSHQDVRTNFIKKPIIVKMSLAILFSMMLFSAAVGFHSSNSYAATNGADPTSVIRQVFGGYADQALHIAQCESTMNPGATNTQAIGNSHAAGLFQVLYPSTWITTSQASASPYDVTANVKAAYEIFQRDGYSWREWECHL</sequence>
<keyword evidence="1" id="KW-0732">Signal</keyword>
<reference evidence="3 4" key="1">
    <citation type="submission" date="2019-01" db="EMBL/GenBank/DDBJ databases">
        <title>Draft genome sequence of Dictyobacter sp. Uno17.</title>
        <authorList>
            <person name="Wang C.M."/>
            <person name="Zheng Y."/>
            <person name="Sakai Y."/>
            <person name="Abe K."/>
            <person name="Yokota A."/>
            <person name="Yabe S."/>
        </authorList>
    </citation>
    <scope>NUCLEOTIDE SEQUENCE [LARGE SCALE GENOMIC DNA]</scope>
    <source>
        <strain evidence="3 4">Uno17</strain>
    </source>
</reference>
<dbReference type="Pfam" id="PF18896">
    <property type="entry name" value="SLT_3"/>
    <property type="match status" value="1"/>
</dbReference>
<evidence type="ECO:0000259" key="2">
    <source>
        <dbReference type="Pfam" id="PF18896"/>
    </source>
</evidence>
<accession>A0A5A5TDI1</accession>
<evidence type="ECO:0000313" key="4">
    <source>
        <dbReference type="Proteomes" id="UP000322530"/>
    </source>
</evidence>
<dbReference type="AlphaFoldDB" id="A0A5A5TDI1"/>
<dbReference type="EMBL" id="BIXY01000033">
    <property type="protein sequence ID" value="GCF08914.1"/>
    <property type="molecule type" value="Genomic_DNA"/>
</dbReference>
<name>A0A5A5TDI1_9CHLR</name>
<dbReference type="InterPro" id="IPR023346">
    <property type="entry name" value="Lysozyme-like_dom_sf"/>
</dbReference>
<feature type="chain" id="PRO_5022767198" description="Transglycosylase SLT domain-containing protein" evidence="1">
    <location>
        <begin position="45"/>
        <end position="141"/>
    </location>
</feature>
<dbReference type="Proteomes" id="UP000322530">
    <property type="component" value="Unassembled WGS sequence"/>
</dbReference>
<gene>
    <name evidence="3" type="ORF">KDI_24780</name>
</gene>
<feature type="domain" description="Transglycosylase SLT" evidence="2">
    <location>
        <begin position="65"/>
        <end position="137"/>
    </location>
</feature>
<keyword evidence="4" id="KW-1185">Reference proteome</keyword>
<organism evidence="3 4">
    <name type="scientific">Dictyobacter arantiisoli</name>
    <dbReference type="NCBI Taxonomy" id="2014874"/>
    <lineage>
        <taxon>Bacteria</taxon>
        <taxon>Bacillati</taxon>
        <taxon>Chloroflexota</taxon>
        <taxon>Ktedonobacteria</taxon>
        <taxon>Ktedonobacterales</taxon>
        <taxon>Dictyobacteraceae</taxon>
        <taxon>Dictyobacter</taxon>
    </lineage>
</organism>